<keyword evidence="11" id="KW-0732">Signal</keyword>
<dbReference type="GO" id="GO:0005975">
    <property type="term" value="P:carbohydrate metabolic process"/>
    <property type="evidence" value="ECO:0007669"/>
    <property type="project" value="InterPro"/>
</dbReference>
<dbReference type="GO" id="GO:0004553">
    <property type="term" value="F:hydrolase activity, hydrolyzing O-glycosyl compounds"/>
    <property type="evidence" value="ECO:0007669"/>
    <property type="project" value="InterPro"/>
</dbReference>
<dbReference type="PANTHER" id="PTHR24119">
    <property type="entry name" value="ACYL-COA-BINDING DOMAIN-CONTAINING PROTEIN 6"/>
    <property type="match status" value="1"/>
</dbReference>
<evidence type="ECO:0000256" key="4">
    <source>
        <dbReference type="ARBA" id="ARBA00022801"/>
    </source>
</evidence>
<evidence type="ECO:0000256" key="5">
    <source>
        <dbReference type="ARBA" id="ARBA00023043"/>
    </source>
</evidence>
<evidence type="ECO:0000256" key="9">
    <source>
        <dbReference type="RuleBase" id="RU004335"/>
    </source>
</evidence>
<evidence type="ECO:0000256" key="10">
    <source>
        <dbReference type="SAM" id="MobiDB-lite"/>
    </source>
</evidence>
<evidence type="ECO:0000313" key="14">
    <source>
        <dbReference type="Proteomes" id="UP000596660"/>
    </source>
</evidence>
<comment type="similarity">
    <text evidence="1">Belongs to the ACBP family.</text>
</comment>
<dbReference type="EnsemblPlants" id="AUR62006066-RA">
    <property type="protein sequence ID" value="AUR62006066-RA:cds"/>
    <property type="gene ID" value="AUR62006066"/>
</dbReference>
<feature type="chain" id="PRO_5031174656" description="ACB domain-containing protein" evidence="11">
    <location>
        <begin position="25"/>
        <end position="593"/>
    </location>
</feature>
<keyword evidence="14" id="KW-1185">Reference proteome</keyword>
<evidence type="ECO:0000256" key="8">
    <source>
        <dbReference type="PROSITE-ProRule" id="PRU00023"/>
    </source>
</evidence>
<dbReference type="InterPro" id="IPR014352">
    <property type="entry name" value="FERM/acyl-CoA-bd_prot_sf"/>
</dbReference>
<keyword evidence="3" id="KW-0677">Repeat</keyword>
<evidence type="ECO:0000259" key="12">
    <source>
        <dbReference type="PROSITE" id="PS51228"/>
    </source>
</evidence>
<feature type="signal peptide" evidence="11">
    <location>
        <begin position="1"/>
        <end position="24"/>
    </location>
</feature>
<evidence type="ECO:0000256" key="6">
    <source>
        <dbReference type="ARBA" id="ARBA00023121"/>
    </source>
</evidence>
<dbReference type="InterPro" id="IPR036770">
    <property type="entry name" value="Ankyrin_rpt-contain_sf"/>
</dbReference>
<dbReference type="InterPro" id="IPR000490">
    <property type="entry name" value="Glyco_hydro_17"/>
</dbReference>
<feature type="region of interest" description="Disordered" evidence="10">
    <location>
        <begin position="433"/>
        <end position="456"/>
    </location>
</feature>
<keyword evidence="6" id="KW-0446">Lipid-binding</keyword>
<dbReference type="PROSITE" id="PS51228">
    <property type="entry name" value="ACB_2"/>
    <property type="match status" value="1"/>
</dbReference>
<evidence type="ECO:0000256" key="3">
    <source>
        <dbReference type="ARBA" id="ARBA00022737"/>
    </source>
</evidence>
<reference evidence="13" key="2">
    <citation type="submission" date="2021-03" db="UniProtKB">
        <authorList>
            <consortium name="EnsemblPlants"/>
        </authorList>
    </citation>
    <scope>IDENTIFICATION</scope>
</reference>
<comment type="similarity">
    <text evidence="2 9">Belongs to the glycosyl hydrolase 17 family.</text>
</comment>
<protein>
    <recommendedName>
        <fullName evidence="12">ACB domain-containing protein</fullName>
    </recommendedName>
</protein>
<dbReference type="InterPro" id="IPR017853">
    <property type="entry name" value="GH"/>
</dbReference>
<evidence type="ECO:0000256" key="1">
    <source>
        <dbReference type="ARBA" id="ARBA00005567"/>
    </source>
</evidence>
<feature type="repeat" description="ANK" evidence="8">
    <location>
        <begin position="504"/>
        <end position="536"/>
    </location>
</feature>
<dbReference type="PROSITE" id="PS50297">
    <property type="entry name" value="ANK_REP_REGION"/>
    <property type="match status" value="2"/>
</dbReference>
<dbReference type="Gene3D" id="1.25.40.20">
    <property type="entry name" value="Ankyrin repeat-containing domain"/>
    <property type="match status" value="2"/>
</dbReference>
<dbReference type="Pfam" id="PF12796">
    <property type="entry name" value="Ank_2"/>
    <property type="match status" value="1"/>
</dbReference>
<dbReference type="Proteomes" id="UP000596660">
    <property type="component" value="Unplaced"/>
</dbReference>
<sequence>MIMASKTLIYVIVPLIIRILGVESNIGVNYGVNADNLPPPEEVAKFLVNSTYINRVRIFDANPDILQAFAHTGVNITVTIPNVMIPLFTNFTFAQEWVKSNEVLATTNKLLITNLVPAMETLYTALVVESLERKVQVSTPHSLGILSSSNPPSTGRFRLGYDVHVLWSLLSFLRDIGSPFMVNPYPFFDIDSNEIDLNYALFGPNSGVLDEYTAETGWPSQGELDHAGVDLRSAATYNGNVVRHVRSGLGTPLMPNRTFETYLFALFDENLKMGPAYERHFGLFSPNFVPIYDIGLLRPNKAYSAPPNGFICFFMIITITGVESTELDEAFSAATAFVAASAADKIMAQKVGNDAQLQLYGLYKIATEGIKALQYDDQNIKFSNLLYITLGEHESLTHPSQNAWQKMGAMPPEDAMQKYVDIVTELFPSWASGGAEKTKNGDAEEHSSDPKGPMGPVFSSFIHEEDSGVEMKMDAIHAFAREGDVENLLKCIENGISPNSKDSEGRTPLHWAVDRGHLPVIDLLYSKDADINAKDNEGQTALHYAVVCDREAIAEYLVKHNADVDIKDNDGASPSELCEKNWPWMRATDKVVE</sequence>
<dbReference type="AlphaFoldDB" id="A0A803L2H7"/>
<dbReference type="Gene3D" id="1.20.80.10">
    <property type="match status" value="1"/>
</dbReference>
<dbReference type="SUPFAM" id="SSF47027">
    <property type="entry name" value="Acyl-CoA binding protein"/>
    <property type="match status" value="1"/>
</dbReference>
<organism evidence="13 14">
    <name type="scientific">Chenopodium quinoa</name>
    <name type="common">Quinoa</name>
    <dbReference type="NCBI Taxonomy" id="63459"/>
    <lineage>
        <taxon>Eukaryota</taxon>
        <taxon>Viridiplantae</taxon>
        <taxon>Streptophyta</taxon>
        <taxon>Embryophyta</taxon>
        <taxon>Tracheophyta</taxon>
        <taxon>Spermatophyta</taxon>
        <taxon>Magnoliopsida</taxon>
        <taxon>eudicotyledons</taxon>
        <taxon>Gunneridae</taxon>
        <taxon>Pentapetalae</taxon>
        <taxon>Caryophyllales</taxon>
        <taxon>Chenopodiaceae</taxon>
        <taxon>Chenopodioideae</taxon>
        <taxon>Atripliceae</taxon>
        <taxon>Chenopodium</taxon>
    </lineage>
</organism>
<feature type="domain" description="ACB" evidence="12">
    <location>
        <begin position="327"/>
        <end position="432"/>
    </location>
</feature>
<dbReference type="PANTHER" id="PTHR24119:SF0">
    <property type="entry name" value="ACYL-COA-BINDING DOMAIN-CONTAINING PROTEIN 6"/>
    <property type="match status" value="1"/>
</dbReference>
<evidence type="ECO:0000256" key="11">
    <source>
        <dbReference type="SAM" id="SignalP"/>
    </source>
</evidence>
<dbReference type="Gene3D" id="3.20.20.80">
    <property type="entry name" value="Glycosidases"/>
    <property type="match status" value="2"/>
</dbReference>
<evidence type="ECO:0000313" key="13">
    <source>
        <dbReference type="EnsemblPlants" id="AUR62006066-RA:cds"/>
    </source>
</evidence>
<dbReference type="GO" id="GO:0000062">
    <property type="term" value="F:fatty-acyl-CoA binding"/>
    <property type="evidence" value="ECO:0007669"/>
    <property type="project" value="InterPro"/>
</dbReference>
<keyword evidence="4" id="KW-0378">Hydrolase</keyword>
<proteinExistence type="inferred from homology"/>
<evidence type="ECO:0000256" key="2">
    <source>
        <dbReference type="ARBA" id="ARBA00008773"/>
    </source>
</evidence>
<dbReference type="PRINTS" id="PR01415">
    <property type="entry name" value="ANKYRIN"/>
</dbReference>
<dbReference type="Pfam" id="PF00887">
    <property type="entry name" value="ACBP"/>
    <property type="match status" value="1"/>
</dbReference>
<dbReference type="SMART" id="SM00248">
    <property type="entry name" value="ANK"/>
    <property type="match status" value="3"/>
</dbReference>
<evidence type="ECO:0000256" key="7">
    <source>
        <dbReference type="ARBA" id="ARBA00023295"/>
    </source>
</evidence>
<dbReference type="Pfam" id="PF00332">
    <property type="entry name" value="Glyco_hydro_17"/>
    <property type="match status" value="2"/>
</dbReference>
<dbReference type="InterPro" id="IPR000582">
    <property type="entry name" value="Acyl-CoA-binding_protein"/>
</dbReference>
<dbReference type="SUPFAM" id="SSF48403">
    <property type="entry name" value="Ankyrin repeat"/>
    <property type="match status" value="1"/>
</dbReference>
<name>A0A803L2H7_CHEQI</name>
<reference evidence="13" key="1">
    <citation type="journal article" date="2017" name="Nature">
        <title>The genome of Chenopodium quinoa.</title>
        <authorList>
            <person name="Jarvis D.E."/>
            <person name="Ho Y.S."/>
            <person name="Lightfoot D.J."/>
            <person name="Schmoeckel S.M."/>
            <person name="Li B."/>
            <person name="Borm T.J.A."/>
            <person name="Ohyanagi H."/>
            <person name="Mineta K."/>
            <person name="Michell C.T."/>
            <person name="Saber N."/>
            <person name="Kharbatia N.M."/>
            <person name="Rupper R.R."/>
            <person name="Sharp A.R."/>
            <person name="Dally N."/>
            <person name="Boughton B.A."/>
            <person name="Woo Y.H."/>
            <person name="Gao G."/>
            <person name="Schijlen E.G.W.M."/>
            <person name="Guo X."/>
            <person name="Momin A.A."/>
            <person name="Negrao S."/>
            <person name="Al-Babili S."/>
            <person name="Gehring C."/>
            <person name="Roessner U."/>
            <person name="Jung C."/>
            <person name="Murphy K."/>
            <person name="Arold S.T."/>
            <person name="Gojobori T."/>
            <person name="van der Linden C.G."/>
            <person name="van Loo E.N."/>
            <person name="Jellen E.N."/>
            <person name="Maughan P.J."/>
            <person name="Tester M."/>
        </authorList>
    </citation>
    <scope>NUCLEOTIDE SEQUENCE [LARGE SCALE GENOMIC DNA]</scope>
    <source>
        <strain evidence="13">cv. PI 614886</strain>
    </source>
</reference>
<feature type="repeat" description="ANK" evidence="8">
    <location>
        <begin position="537"/>
        <end position="569"/>
    </location>
</feature>
<keyword evidence="5 8" id="KW-0040">ANK repeat</keyword>
<keyword evidence="7" id="KW-0326">Glycosidase</keyword>
<dbReference type="PROSITE" id="PS50088">
    <property type="entry name" value="ANK_REPEAT"/>
    <property type="match status" value="2"/>
</dbReference>
<feature type="compositionally biased region" description="Basic and acidic residues" evidence="10">
    <location>
        <begin position="436"/>
        <end position="449"/>
    </location>
</feature>
<dbReference type="SUPFAM" id="SSF51445">
    <property type="entry name" value="(Trans)glycosidases"/>
    <property type="match status" value="1"/>
</dbReference>
<dbReference type="Gramene" id="AUR62006066-RA">
    <property type="protein sequence ID" value="AUR62006066-RA:cds"/>
    <property type="gene ID" value="AUR62006066"/>
</dbReference>
<dbReference type="InterPro" id="IPR002110">
    <property type="entry name" value="Ankyrin_rpt"/>
</dbReference>
<dbReference type="InterPro" id="IPR035984">
    <property type="entry name" value="Acyl-CoA-binding_sf"/>
</dbReference>
<accession>A0A803L2H7</accession>